<evidence type="ECO:0000313" key="4">
    <source>
        <dbReference type="EMBL" id="RGY06259.1"/>
    </source>
</evidence>
<sequence>MKRNGYLFIILFLYTTPILGIGKDNPDSLQAVRECLSPLFAFGEKSYANPALQPYARQFSLSSLRLSGEYKNEKEAVIVQQGSGYRQGVFRAESYLHLNPRTTVWGHAGYRSGKIKSVCWNETSDFELLYPYIMADTAGGDLNTESYTFCGGYSRIYKHFSWGLSGDYRAMIEYRKTDPRPRNIVSDLKLSGGAAWQVHTRYLIGAAVYGRIYRQRNSIKFFSDLGVSKVYQMLGLGMYSTRFSDGNTGIQYDGGSIGGGIDLVPHDRQGFYGSVHFHKLNIKRTMLAHNYLPLTRLNENSIQGTWGWKRSAPGHQQGIQLEGLYHKRKGTEFVYGEGSSSNYPKINDLEQYSNKIYALLLNGIWGWGNEQQDILWVEPRIGFRSVSTGYLSPSLSLKDSKYQGGLSVSSLLMLRKSLFRISIAGDYFGTTTSHLDIDRLSSEELIKNAVRQQYENLKSDFSRYELSIVWNRPLNHTFTLSTDIGWQHCRFRNHNYSDRITVGCSLKF</sequence>
<gene>
    <name evidence="3" type="ORF">DWW24_07960</name>
    <name evidence="4" type="ORF">DXA53_10385</name>
    <name evidence="2" type="ORF">PN645_04475</name>
</gene>
<dbReference type="Proteomes" id="UP001212263">
    <property type="component" value="Unassembled WGS sequence"/>
</dbReference>
<organism evidence="3 5">
    <name type="scientific">Odoribacter splanchnicus</name>
    <dbReference type="NCBI Taxonomy" id="28118"/>
    <lineage>
        <taxon>Bacteria</taxon>
        <taxon>Pseudomonadati</taxon>
        <taxon>Bacteroidota</taxon>
        <taxon>Bacteroidia</taxon>
        <taxon>Bacteroidales</taxon>
        <taxon>Odoribacteraceae</taxon>
        <taxon>Odoribacter</taxon>
    </lineage>
</organism>
<dbReference type="InterPro" id="IPR049236">
    <property type="entry name" value="DUF6850"/>
</dbReference>
<feature type="domain" description="DUF6850" evidence="1">
    <location>
        <begin position="50"/>
        <end position="508"/>
    </location>
</feature>
<proteinExistence type="predicted"/>
<reference evidence="2" key="2">
    <citation type="submission" date="2023-01" db="EMBL/GenBank/DDBJ databases">
        <title>Human gut microbiome strain richness.</title>
        <authorList>
            <person name="Chen-Liaw A."/>
        </authorList>
    </citation>
    <scope>NUCLEOTIDE SEQUENCE</scope>
    <source>
        <strain evidence="2">RTP21484st1_B7_RTP21484_190118</strain>
    </source>
</reference>
<dbReference type="Pfam" id="PF21012">
    <property type="entry name" value="DUF6850"/>
    <property type="match status" value="1"/>
</dbReference>
<reference evidence="5 6" key="1">
    <citation type="submission" date="2018-08" db="EMBL/GenBank/DDBJ databases">
        <title>A genome reference for cultivated species of the human gut microbiota.</title>
        <authorList>
            <person name="Zou Y."/>
            <person name="Xue W."/>
            <person name="Luo G."/>
        </authorList>
    </citation>
    <scope>NUCLEOTIDE SEQUENCE [LARGE SCALE GENOMIC DNA]</scope>
    <source>
        <strain evidence="3 5">AF14-6AC</strain>
        <strain evidence="4 6">OF03-11</strain>
    </source>
</reference>
<evidence type="ECO:0000313" key="3">
    <source>
        <dbReference type="EMBL" id="RGV27234.1"/>
    </source>
</evidence>
<accession>A0A1Y3YEW5</accession>
<evidence type="ECO:0000313" key="2">
    <source>
        <dbReference type="EMBL" id="MDB9222261.1"/>
    </source>
</evidence>
<dbReference type="Proteomes" id="UP000283426">
    <property type="component" value="Unassembled WGS sequence"/>
</dbReference>
<evidence type="ECO:0000313" key="6">
    <source>
        <dbReference type="Proteomes" id="UP000284434"/>
    </source>
</evidence>
<protein>
    <recommendedName>
        <fullName evidence="1">DUF6850 domain-containing protein</fullName>
    </recommendedName>
</protein>
<dbReference type="Proteomes" id="UP000284434">
    <property type="component" value="Unassembled WGS sequence"/>
</dbReference>
<dbReference type="AlphaFoldDB" id="A0A1Y3YEW5"/>
<dbReference type="EMBL" id="QSCO01000013">
    <property type="protein sequence ID" value="RGY06259.1"/>
    <property type="molecule type" value="Genomic_DNA"/>
</dbReference>
<dbReference type="EMBL" id="QRYW01000014">
    <property type="protein sequence ID" value="RGV27234.1"/>
    <property type="molecule type" value="Genomic_DNA"/>
</dbReference>
<dbReference type="RefSeq" id="WP_087394958.1">
    <property type="nucleotide sequence ID" value="NZ_JABWDG010000027.1"/>
</dbReference>
<evidence type="ECO:0000313" key="5">
    <source>
        <dbReference type="Proteomes" id="UP000283426"/>
    </source>
</evidence>
<name>A0A1Y3YEW5_9BACT</name>
<comment type="caution">
    <text evidence="3">The sequence shown here is derived from an EMBL/GenBank/DDBJ whole genome shotgun (WGS) entry which is preliminary data.</text>
</comment>
<dbReference type="EMBL" id="JAQMRD010000004">
    <property type="protein sequence ID" value="MDB9222261.1"/>
    <property type="molecule type" value="Genomic_DNA"/>
</dbReference>
<evidence type="ECO:0000259" key="1">
    <source>
        <dbReference type="Pfam" id="PF21012"/>
    </source>
</evidence>